<evidence type="ECO:0000313" key="1">
    <source>
        <dbReference type="EMBL" id="KXU38888.1"/>
    </source>
</evidence>
<name>A0A139SWD2_9GAMM</name>
<sequence length="164" mass="18681">MKDKKVKQVSIGLGIEVIGLRKFANVFSIDKKIATYVKSILPRINMEDLSGWRLQLHISYLPTDFISVYKKFLRYPSDREYVISIGIPIPDNTQAPYGMPTGEDGKISLFCRSASGKHSHLLYPEYDQYDNLNQYILASAIKAIDLGFTKGFTCYGKKIKFQDL</sequence>
<dbReference type="Pfam" id="PF15587">
    <property type="entry name" value="Imm9"/>
    <property type="match status" value="1"/>
</dbReference>
<accession>A0A139SWD2</accession>
<dbReference type="Proteomes" id="UP000072660">
    <property type="component" value="Unassembled WGS sequence"/>
</dbReference>
<dbReference type="EMBL" id="LSZO01000059">
    <property type="protein sequence ID" value="KXU38888.1"/>
    <property type="molecule type" value="Genomic_DNA"/>
</dbReference>
<organism evidence="1 2">
    <name type="scientific">Ventosimonas gracilis</name>
    <dbReference type="NCBI Taxonomy" id="1680762"/>
    <lineage>
        <taxon>Bacteria</taxon>
        <taxon>Pseudomonadati</taxon>
        <taxon>Pseudomonadota</taxon>
        <taxon>Gammaproteobacteria</taxon>
        <taxon>Pseudomonadales</taxon>
        <taxon>Ventosimonadaceae</taxon>
        <taxon>Ventosimonas</taxon>
    </lineage>
</organism>
<dbReference type="InterPro" id="IPR028963">
    <property type="entry name" value="Imm9"/>
</dbReference>
<reference evidence="1 2" key="1">
    <citation type="submission" date="2016-02" db="EMBL/GenBank/DDBJ databases">
        <authorList>
            <person name="Wen L."/>
            <person name="He K."/>
            <person name="Yang H."/>
        </authorList>
    </citation>
    <scope>NUCLEOTIDE SEQUENCE [LARGE SCALE GENOMIC DNA]</scope>
    <source>
        <strain evidence="1 2">CV58</strain>
    </source>
</reference>
<protein>
    <submittedName>
        <fullName evidence="1">Uncharacterized protein</fullName>
    </submittedName>
</protein>
<proteinExistence type="predicted"/>
<dbReference type="OrthoDB" id="7064835at2"/>
<comment type="caution">
    <text evidence="1">The sequence shown here is derived from an EMBL/GenBank/DDBJ whole genome shotgun (WGS) entry which is preliminary data.</text>
</comment>
<dbReference type="AlphaFoldDB" id="A0A139SWD2"/>
<dbReference type="RefSeq" id="WP_068388029.1">
    <property type="nucleotide sequence ID" value="NZ_LSZO01000059.1"/>
</dbReference>
<gene>
    <name evidence="1" type="ORF">AXE65_11270</name>
</gene>
<evidence type="ECO:0000313" key="2">
    <source>
        <dbReference type="Proteomes" id="UP000072660"/>
    </source>
</evidence>
<keyword evidence="2" id="KW-1185">Reference proteome</keyword>